<dbReference type="InterPro" id="IPR036869">
    <property type="entry name" value="J_dom_sf"/>
</dbReference>
<proteinExistence type="inferred from homology"/>
<keyword evidence="14" id="KW-1185">Reference proteome</keyword>
<evidence type="ECO:0000256" key="7">
    <source>
        <dbReference type="ARBA" id="ARBA00022927"/>
    </source>
</evidence>
<evidence type="ECO:0000256" key="6">
    <source>
        <dbReference type="ARBA" id="ARBA00022792"/>
    </source>
</evidence>
<evidence type="ECO:0000256" key="11">
    <source>
        <dbReference type="ARBA" id="ARBA00030422"/>
    </source>
</evidence>
<keyword evidence="7" id="KW-0653">Protein transport</keyword>
<evidence type="ECO:0000256" key="3">
    <source>
        <dbReference type="ARBA" id="ARBA00013571"/>
    </source>
</evidence>
<keyword evidence="5" id="KW-0813">Transport</keyword>
<gene>
    <name evidence="13" type="ORF">NBO_220g0005</name>
</gene>
<dbReference type="AlphaFoldDB" id="R0KS72"/>
<evidence type="ECO:0000256" key="9">
    <source>
        <dbReference type="ARBA" id="ARBA00023128"/>
    </source>
</evidence>
<evidence type="ECO:0000256" key="2">
    <source>
        <dbReference type="ARBA" id="ARBA00008817"/>
    </source>
</evidence>
<dbReference type="PANTHER" id="PTHR12388:SF0">
    <property type="entry name" value="MITOCHONDRIAL IMPORT INNER MEMBRANE TRANSLOCASE SUBUNIT TIM16"/>
    <property type="match status" value="1"/>
</dbReference>
<accession>R0KS72</accession>
<keyword evidence="9" id="KW-0496">Mitochondrion</keyword>
<dbReference type="HOGENOM" id="CLU_2469664_0_0_1"/>
<evidence type="ECO:0000256" key="8">
    <source>
        <dbReference type="ARBA" id="ARBA00023010"/>
    </source>
</evidence>
<dbReference type="SUPFAM" id="SSF46565">
    <property type="entry name" value="Chaperone J-domain"/>
    <property type="match status" value="1"/>
</dbReference>
<dbReference type="GO" id="GO:0030150">
    <property type="term" value="P:protein import into mitochondrial matrix"/>
    <property type="evidence" value="ECO:0007669"/>
    <property type="project" value="InterPro"/>
</dbReference>
<reference evidence="13 14" key="1">
    <citation type="journal article" date="2013" name="BMC Genomics">
        <title>Comparative genomics of parasitic silkworm microsporidia reveal an association between genome expansion and host adaptation.</title>
        <authorList>
            <person name="Pan G."/>
            <person name="Xu J."/>
            <person name="Li T."/>
            <person name="Xia Q."/>
            <person name="Liu S.L."/>
            <person name="Zhang G."/>
            <person name="Li S."/>
            <person name="Li C."/>
            <person name="Liu H."/>
            <person name="Yang L."/>
            <person name="Liu T."/>
            <person name="Zhang X."/>
            <person name="Wu Z."/>
            <person name="Fan W."/>
            <person name="Dang X."/>
            <person name="Xiang H."/>
            <person name="Tao M."/>
            <person name="Li Y."/>
            <person name="Hu J."/>
            <person name="Li Z."/>
            <person name="Lin L."/>
            <person name="Luo J."/>
            <person name="Geng L."/>
            <person name="Wang L."/>
            <person name="Long M."/>
            <person name="Wan Y."/>
            <person name="He N."/>
            <person name="Zhang Z."/>
            <person name="Lu C."/>
            <person name="Keeling P.J."/>
            <person name="Wang J."/>
            <person name="Xiang Z."/>
            <person name="Zhou Z."/>
        </authorList>
    </citation>
    <scope>NUCLEOTIDE SEQUENCE [LARGE SCALE GENOMIC DNA]</scope>
    <source>
        <strain evidence="14">CQ1 / CVCC 102059</strain>
    </source>
</reference>
<dbReference type="Proteomes" id="UP000016927">
    <property type="component" value="Unassembled WGS sequence"/>
</dbReference>
<evidence type="ECO:0000256" key="10">
    <source>
        <dbReference type="ARBA" id="ARBA00023136"/>
    </source>
</evidence>
<evidence type="ECO:0000256" key="4">
    <source>
        <dbReference type="ARBA" id="ARBA00020721"/>
    </source>
</evidence>
<comment type="subcellular location">
    <subcellularLocation>
        <location evidence="1">Mitochondrion inner membrane</location>
        <topology evidence="1">Peripheral membrane protein</topology>
    </subcellularLocation>
</comment>
<comment type="similarity">
    <text evidence="2">Belongs to the TIM16/PAM16 family.</text>
</comment>
<sequence length="88" mass="10339">MVFVIIREGVKILGKSLLKSLSVTLTQNYMTEDEAFRILDIEHNSSQDKIFKKYQKLYNDNSPQNKGSEYLQKMIYNAYKILSKNNKE</sequence>
<evidence type="ECO:0000256" key="5">
    <source>
        <dbReference type="ARBA" id="ARBA00022448"/>
    </source>
</evidence>
<dbReference type="VEuPathDB" id="MicrosporidiaDB:NBO_220g0005"/>
<keyword evidence="6" id="KW-0999">Mitochondrion inner membrane</keyword>
<dbReference type="GO" id="GO:0005744">
    <property type="term" value="C:TIM23 mitochondrial import inner membrane translocase complex"/>
    <property type="evidence" value="ECO:0007669"/>
    <property type="project" value="InterPro"/>
</dbReference>
<dbReference type="InterPro" id="IPR005341">
    <property type="entry name" value="Tim16"/>
</dbReference>
<protein>
    <recommendedName>
        <fullName evidence="4">Mitochondrial import inner membrane translocase subunit TIM16</fullName>
    </recommendedName>
    <alternativeName>
        <fullName evidence="3">Mitochondrial import inner membrane translocase subunit tim16</fullName>
    </alternativeName>
    <alternativeName>
        <fullName evidence="11 12">Presequence translocated-associated motor subunit PAM16</fullName>
    </alternativeName>
</protein>
<name>R0KS72_NOSB1</name>
<keyword evidence="8" id="KW-0811">Translocation</keyword>
<dbReference type="PANTHER" id="PTHR12388">
    <property type="entry name" value="MITOCHONDRIA ASSOCIATED GRANULOCYTE MACROPHAGE CSF SIGNALING MOLECULE"/>
    <property type="match status" value="1"/>
</dbReference>
<evidence type="ECO:0000313" key="14">
    <source>
        <dbReference type="Proteomes" id="UP000016927"/>
    </source>
</evidence>
<evidence type="ECO:0000313" key="13">
    <source>
        <dbReference type="EMBL" id="EOB13062.1"/>
    </source>
</evidence>
<keyword evidence="10" id="KW-0472">Membrane</keyword>
<evidence type="ECO:0000256" key="12">
    <source>
        <dbReference type="ARBA" id="ARBA00031407"/>
    </source>
</evidence>
<dbReference type="EMBL" id="KB909128">
    <property type="protein sequence ID" value="EOB13062.1"/>
    <property type="molecule type" value="Genomic_DNA"/>
</dbReference>
<dbReference type="Gene3D" id="1.10.287.110">
    <property type="entry name" value="DnaJ domain"/>
    <property type="match status" value="1"/>
</dbReference>
<organism evidence="13 14">
    <name type="scientific">Nosema bombycis (strain CQ1 / CVCC 102059)</name>
    <name type="common">Microsporidian parasite</name>
    <name type="synonym">Pebrine of silkworm</name>
    <dbReference type="NCBI Taxonomy" id="578461"/>
    <lineage>
        <taxon>Eukaryota</taxon>
        <taxon>Fungi</taxon>
        <taxon>Fungi incertae sedis</taxon>
        <taxon>Microsporidia</taxon>
        <taxon>Nosematidae</taxon>
        <taxon>Nosema</taxon>
    </lineage>
</organism>
<evidence type="ECO:0000256" key="1">
    <source>
        <dbReference type="ARBA" id="ARBA00004637"/>
    </source>
</evidence>